<dbReference type="EMBL" id="JASPKZ010006453">
    <property type="protein sequence ID" value="KAJ9587317.1"/>
    <property type="molecule type" value="Genomic_DNA"/>
</dbReference>
<dbReference type="Proteomes" id="UP001233999">
    <property type="component" value="Unassembled WGS sequence"/>
</dbReference>
<evidence type="ECO:0000313" key="2">
    <source>
        <dbReference type="Proteomes" id="UP001233999"/>
    </source>
</evidence>
<feature type="non-terminal residue" evidence="1">
    <location>
        <position position="1"/>
    </location>
</feature>
<comment type="caution">
    <text evidence="1">The sequence shown here is derived from an EMBL/GenBank/DDBJ whole genome shotgun (WGS) entry which is preliminary data.</text>
</comment>
<gene>
    <name evidence="1" type="ORF">L9F63_019162</name>
</gene>
<evidence type="ECO:0000313" key="1">
    <source>
        <dbReference type="EMBL" id="KAJ9587317.1"/>
    </source>
</evidence>
<dbReference type="AlphaFoldDB" id="A0AAD7ZVA7"/>
<keyword evidence="2" id="KW-1185">Reference proteome</keyword>
<organism evidence="1 2">
    <name type="scientific">Diploptera punctata</name>
    <name type="common">Pacific beetle cockroach</name>
    <dbReference type="NCBI Taxonomy" id="6984"/>
    <lineage>
        <taxon>Eukaryota</taxon>
        <taxon>Metazoa</taxon>
        <taxon>Ecdysozoa</taxon>
        <taxon>Arthropoda</taxon>
        <taxon>Hexapoda</taxon>
        <taxon>Insecta</taxon>
        <taxon>Pterygota</taxon>
        <taxon>Neoptera</taxon>
        <taxon>Polyneoptera</taxon>
        <taxon>Dictyoptera</taxon>
        <taxon>Blattodea</taxon>
        <taxon>Blaberoidea</taxon>
        <taxon>Blaberidae</taxon>
        <taxon>Diplopterinae</taxon>
        <taxon>Diploptera</taxon>
    </lineage>
</organism>
<feature type="non-terminal residue" evidence="1">
    <location>
        <position position="51"/>
    </location>
</feature>
<protein>
    <submittedName>
        <fullName evidence="1">Uncharacterized protein</fullName>
    </submittedName>
</protein>
<sequence length="51" mass="5789">VSLLTTSRLRFGACSSSELDIITITMDRCIETMYRIHLTKYHKVNAGKKSV</sequence>
<name>A0AAD7ZVA7_DIPPU</name>
<proteinExistence type="predicted"/>
<reference evidence="1" key="1">
    <citation type="journal article" date="2023" name="IScience">
        <title>Live-bearing cockroach genome reveals convergent evolutionary mechanisms linked to viviparity in insects and beyond.</title>
        <authorList>
            <person name="Fouks B."/>
            <person name="Harrison M.C."/>
            <person name="Mikhailova A.A."/>
            <person name="Marchal E."/>
            <person name="English S."/>
            <person name="Carruthers M."/>
            <person name="Jennings E.C."/>
            <person name="Chiamaka E.L."/>
            <person name="Frigard R.A."/>
            <person name="Pippel M."/>
            <person name="Attardo G.M."/>
            <person name="Benoit J.B."/>
            <person name="Bornberg-Bauer E."/>
            <person name="Tobe S.S."/>
        </authorList>
    </citation>
    <scope>NUCLEOTIDE SEQUENCE</scope>
    <source>
        <strain evidence="1">Stay&amp;Tobe</strain>
    </source>
</reference>
<reference evidence="1" key="2">
    <citation type="submission" date="2023-05" db="EMBL/GenBank/DDBJ databases">
        <authorList>
            <person name="Fouks B."/>
        </authorList>
    </citation>
    <scope>NUCLEOTIDE SEQUENCE</scope>
    <source>
        <strain evidence="1">Stay&amp;Tobe</strain>
        <tissue evidence="1">Testes</tissue>
    </source>
</reference>
<accession>A0AAD7ZVA7</accession>